<evidence type="ECO:0000313" key="1">
    <source>
        <dbReference type="EMBL" id="ACL24702.1"/>
    </source>
</evidence>
<organism evidence="1 2">
    <name type="scientific">Chloroflexus aggregans (strain MD-66 / DSM 9485)</name>
    <dbReference type="NCBI Taxonomy" id="326427"/>
    <lineage>
        <taxon>Bacteria</taxon>
        <taxon>Bacillati</taxon>
        <taxon>Chloroflexota</taxon>
        <taxon>Chloroflexia</taxon>
        <taxon>Chloroflexales</taxon>
        <taxon>Chloroflexineae</taxon>
        <taxon>Chloroflexaceae</taxon>
        <taxon>Chloroflexus</taxon>
    </lineage>
</organism>
<gene>
    <name evidence="1" type="ordered locus">Cagg_1803</name>
</gene>
<dbReference type="KEGG" id="cag:Cagg_1803"/>
<dbReference type="Proteomes" id="UP000002508">
    <property type="component" value="Chromosome"/>
</dbReference>
<proteinExistence type="predicted"/>
<keyword evidence="2" id="KW-1185">Reference proteome</keyword>
<reference evidence="1" key="1">
    <citation type="submission" date="2008-12" db="EMBL/GenBank/DDBJ databases">
        <title>Complete sequence of Chloroflexus aggregans DSM 9485.</title>
        <authorList>
            <consortium name="US DOE Joint Genome Institute"/>
            <person name="Lucas S."/>
            <person name="Copeland A."/>
            <person name="Lapidus A."/>
            <person name="Glavina del Rio T."/>
            <person name="Dalin E."/>
            <person name="Tice H."/>
            <person name="Pitluck S."/>
            <person name="Foster B."/>
            <person name="Larimer F."/>
            <person name="Land M."/>
            <person name="Hauser L."/>
            <person name="Kyrpides N."/>
            <person name="Mikhailova N."/>
            <person name="Bryant D."/>
            <person name="Richardson P."/>
        </authorList>
    </citation>
    <scope>NUCLEOTIDE SEQUENCE</scope>
    <source>
        <strain evidence="1">DSM 9485</strain>
    </source>
</reference>
<accession>B8GAW3</accession>
<dbReference type="RefSeq" id="WP_015940561.1">
    <property type="nucleotide sequence ID" value="NC_011831.1"/>
</dbReference>
<protein>
    <submittedName>
        <fullName evidence="1">Uncharacterized protein</fullName>
    </submittedName>
</protein>
<evidence type="ECO:0000313" key="2">
    <source>
        <dbReference type="Proteomes" id="UP000002508"/>
    </source>
</evidence>
<name>B8GAW3_CHLAD</name>
<dbReference type="EMBL" id="CP001337">
    <property type="protein sequence ID" value="ACL24702.1"/>
    <property type="molecule type" value="Genomic_DNA"/>
</dbReference>
<dbReference type="AlphaFoldDB" id="B8GAW3"/>
<sequence length="65" mass="7525">MSDTPDYNRVIAECLVYPDKPSDELINVVQEVLTGNVTSREELQTLHRQLDKQRLLSLGRAEDRR</sequence>
<dbReference type="HOGENOM" id="CLU_2841798_0_0_0"/>
<dbReference type="OrthoDB" id="138596at2"/>